<feature type="region of interest" description="Disordered" evidence="1">
    <location>
        <begin position="1052"/>
        <end position="1085"/>
    </location>
</feature>
<accession>A0A0G9MPN9</accession>
<proteinExistence type="predicted"/>
<sequence length="1085" mass="115221">MAQDADQAEEARPAGRKRRIAGKSAGILCIALLLALAIAWLQRERIVDDVIADELAKRGIEATYTVESIATGRQVLTDIVIGDPALPDLTIERMEVLTNPRFGMPELRELRLTRPRLYGSYRDGQASFGALDPLLFTDGEEPFEIPDLSVVIDDGRALMVTDYGRVGVKLEGAGHLRGGFSGELAAVAPEVDASGCSVREASLYGTVAIDAERPQFAGPLRFARLLCEDGGVEVAGAGVELVLQAERNLGNLSGSYDLAAESVAISEIQAALQGEGRFAWRDDDLTLDYDLVAGDAKTPYADFASLAVEGRVRATGSFAQIEIEGDLAGEDLRMGPQLDGAIASLAEAGQGTLVEPLVNRLGLNLARALRDSRIDGSFNLRLQDGRASLAIPRANLRGQSGGSILSVSRGQATFGDGGLPRFAGNILTGGEGLPFIRGRMEQGASGAVEMRLAMREYSAGASRLTIPDLIVRQTAAGGLTVDGSAIASGPIPGGMVRSLAVPLNGSVAPNGDLAFWRECTQVQFAGLVVANLTLERDAIRLCPEGAQPIFRQTDAGLRFAATTDSLDLAGRLSETPLRIASGPVRLAYPGTATAQNVDAILGGDESEQRFSFAALTMTLDGGDPSGAFTGGDIKLAAVPLDIGDADGGWAFADGVLRIDDAELTVQDREGPDRFEPIIARGASLVLADNVINANALLRNPGTGIPLSRIDIRHDLDTGAGFADLDIDGVTFGEALQPDDLTRLALGVVANVEGTITGNGRINWNEGGVTSTGRFSSESLNLAAAFGPLQGASGTVEFTDLLGLTTAPDQRIRIAAVNPGIEVYEGEVSFQLVEGEVLQLQRASWPFMGGTLTMRPITMRFGEAEERSYVFVIEGLEASRFVERIELGNLAASGIFDGTIPVIFDADGNGRLENGLLMSRPPGGHISYIGELTYEDMSFFANYAFAALRDLRYDRMEVSMNGPLTGELVTQVRFNGIGQGDTAERNIITRAIADLPIDMRINIRAPFHKLITSIRALYDPSAVRDPRSLGLLSDDGVRLREAVDQETVDVMDAAAAAEAERELQQRLDAEPGAEPDIQDDESDDLP</sequence>
<feature type="compositionally biased region" description="Basic and acidic residues" evidence="1">
    <location>
        <begin position="1057"/>
        <end position="1068"/>
    </location>
</feature>
<comment type="caution">
    <text evidence="3">The sequence shown here is derived from an EMBL/GenBank/DDBJ whole genome shotgun (WGS) entry which is preliminary data.</text>
</comment>
<dbReference type="Proteomes" id="UP000053070">
    <property type="component" value="Unassembled WGS sequence"/>
</dbReference>
<evidence type="ECO:0000313" key="4">
    <source>
        <dbReference type="Proteomes" id="UP000053070"/>
    </source>
</evidence>
<evidence type="ECO:0000313" key="3">
    <source>
        <dbReference type="EMBL" id="KLE32665.1"/>
    </source>
</evidence>
<dbReference type="PATRIC" id="fig|502682.8.peg.205"/>
<keyword evidence="2" id="KW-1133">Transmembrane helix</keyword>
<name>A0A0G9MPN9_9SPHN</name>
<dbReference type="AlphaFoldDB" id="A0A0G9MPN9"/>
<keyword evidence="2" id="KW-0472">Membrane</keyword>
<dbReference type="OrthoDB" id="7597031at2"/>
<protein>
    <submittedName>
        <fullName evidence="3">Uncharacterized protein</fullName>
    </submittedName>
</protein>
<evidence type="ECO:0000256" key="2">
    <source>
        <dbReference type="SAM" id="Phobius"/>
    </source>
</evidence>
<gene>
    <name evidence="3" type="ORF">AAW01_00995</name>
</gene>
<organism evidence="3 4">
    <name type="scientific">Aurantiacibacter gangjinensis</name>
    <dbReference type="NCBI Taxonomy" id="502682"/>
    <lineage>
        <taxon>Bacteria</taxon>
        <taxon>Pseudomonadati</taxon>
        <taxon>Pseudomonadota</taxon>
        <taxon>Alphaproteobacteria</taxon>
        <taxon>Sphingomonadales</taxon>
        <taxon>Erythrobacteraceae</taxon>
        <taxon>Aurantiacibacter</taxon>
    </lineage>
</organism>
<feature type="transmembrane region" description="Helical" evidence="2">
    <location>
        <begin position="20"/>
        <end position="41"/>
    </location>
</feature>
<keyword evidence="2" id="KW-0812">Transmembrane</keyword>
<dbReference type="EMBL" id="LBHC01000001">
    <property type="protein sequence ID" value="KLE32665.1"/>
    <property type="molecule type" value="Genomic_DNA"/>
</dbReference>
<dbReference type="Pfam" id="PF11739">
    <property type="entry name" value="YdbH-like"/>
    <property type="match status" value="1"/>
</dbReference>
<dbReference type="InterPro" id="IPR021730">
    <property type="entry name" value="YdbH"/>
</dbReference>
<reference evidence="3 4" key="1">
    <citation type="submission" date="2015-04" db="EMBL/GenBank/DDBJ databases">
        <title>The draft genome sequence of Erythrobacr gangjinensis K7-2.</title>
        <authorList>
            <person name="Zhuang L."/>
            <person name="Liu Y."/>
            <person name="Shao Z."/>
        </authorList>
    </citation>
    <scope>NUCLEOTIDE SEQUENCE [LARGE SCALE GENOMIC DNA]</scope>
    <source>
        <strain evidence="3 4">K7-2</strain>
    </source>
</reference>
<dbReference type="STRING" id="502682.BMF35_a1625"/>
<evidence type="ECO:0000256" key="1">
    <source>
        <dbReference type="SAM" id="MobiDB-lite"/>
    </source>
</evidence>
<keyword evidence="4" id="KW-1185">Reference proteome</keyword>
<feature type="compositionally biased region" description="Acidic residues" evidence="1">
    <location>
        <begin position="1070"/>
        <end position="1085"/>
    </location>
</feature>
<dbReference type="KEGG" id="egn:BMF35_a1625"/>
<dbReference type="RefSeq" id="WP_047005516.1">
    <property type="nucleotide sequence ID" value="NZ_CP018097.1"/>
</dbReference>